<organism evidence="8 10">
    <name type="scientific">Medicago truncatula</name>
    <name type="common">Barrel medic</name>
    <name type="synonym">Medicago tribuloides</name>
    <dbReference type="NCBI Taxonomy" id="3880"/>
    <lineage>
        <taxon>Eukaryota</taxon>
        <taxon>Viridiplantae</taxon>
        <taxon>Streptophyta</taxon>
        <taxon>Embryophyta</taxon>
        <taxon>Tracheophyta</taxon>
        <taxon>Spermatophyta</taxon>
        <taxon>Magnoliopsida</taxon>
        <taxon>eudicotyledons</taxon>
        <taxon>Gunneridae</taxon>
        <taxon>Pentapetalae</taxon>
        <taxon>rosids</taxon>
        <taxon>fabids</taxon>
        <taxon>Fabales</taxon>
        <taxon>Fabaceae</taxon>
        <taxon>Papilionoideae</taxon>
        <taxon>50 kb inversion clade</taxon>
        <taxon>NPAAA clade</taxon>
        <taxon>Hologalegina</taxon>
        <taxon>IRL clade</taxon>
        <taxon>Trifolieae</taxon>
        <taxon>Medicago</taxon>
    </lineage>
</organism>
<evidence type="ECO:0000259" key="7">
    <source>
        <dbReference type="Pfam" id="PF23247"/>
    </source>
</evidence>
<feature type="region of interest" description="Disordered" evidence="5">
    <location>
        <begin position="1646"/>
        <end position="1667"/>
    </location>
</feature>
<feature type="domain" description="Disease resistance protein At4g27190-like leucine-rich repeats" evidence="7">
    <location>
        <begin position="723"/>
        <end position="805"/>
    </location>
</feature>
<dbReference type="GO" id="GO:0043531">
    <property type="term" value="F:ADP binding"/>
    <property type="evidence" value="ECO:0007669"/>
    <property type="project" value="InterPro"/>
</dbReference>
<feature type="region of interest" description="Disordered" evidence="5">
    <location>
        <begin position="1562"/>
        <end position="1592"/>
    </location>
</feature>
<dbReference type="Gene3D" id="3.40.50.300">
    <property type="entry name" value="P-loop containing nucleotide triphosphate hydrolases"/>
    <property type="match status" value="1"/>
</dbReference>
<dbReference type="Proteomes" id="UP000002051">
    <property type="component" value="Chromosome 3"/>
</dbReference>
<dbReference type="InterPro" id="IPR032675">
    <property type="entry name" value="LRR_dom_sf"/>
</dbReference>
<dbReference type="GO" id="GO:0005524">
    <property type="term" value="F:ATP binding"/>
    <property type="evidence" value="ECO:0007669"/>
    <property type="project" value="UniProtKB-KW"/>
</dbReference>
<dbReference type="PANTHER" id="PTHR33463">
    <property type="entry name" value="NB-ARC DOMAIN-CONTAINING PROTEIN-RELATED"/>
    <property type="match status" value="1"/>
</dbReference>
<evidence type="ECO:0000256" key="1">
    <source>
        <dbReference type="ARBA" id="ARBA00008894"/>
    </source>
</evidence>
<proteinExistence type="inferred from homology"/>
<dbReference type="SUPFAM" id="SSF52058">
    <property type="entry name" value="L domain-like"/>
    <property type="match status" value="2"/>
</dbReference>
<dbReference type="FunFam" id="3.40.50.300:FF:001091">
    <property type="entry name" value="Probable disease resistance protein At1g61300"/>
    <property type="match status" value="1"/>
</dbReference>
<reference evidence="9" key="3">
    <citation type="submission" date="2015-04" db="UniProtKB">
        <authorList>
            <consortium name="EnsemblPlants"/>
        </authorList>
    </citation>
    <scope>IDENTIFICATION</scope>
    <source>
        <strain evidence="9">cv. Jemalong A17</strain>
    </source>
</reference>
<gene>
    <name evidence="8" type="ordered locus">MTR_3g466750</name>
</gene>
<dbReference type="InterPro" id="IPR057135">
    <property type="entry name" value="At4g27190-like_LRR"/>
</dbReference>
<feature type="compositionally biased region" description="Low complexity" evidence="5">
    <location>
        <begin position="1563"/>
        <end position="1573"/>
    </location>
</feature>
<reference evidence="8 10" key="1">
    <citation type="journal article" date="2011" name="Nature">
        <title>The Medicago genome provides insight into the evolution of rhizobial symbioses.</title>
        <authorList>
            <person name="Young N.D."/>
            <person name="Debelle F."/>
            <person name="Oldroyd G.E."/>
            <person name="Geurts R."/>
            <person name="Cannon S.B."/>
            <person name="Udvardi M.K."/>
            <person name="Benedito V.A."/>
            <person name="Mayer K.F."/>
            <person name="Gouzy J."/>
            <person name="Schoof H."/>
            <person name="Van de Peer Y."/>
            <person name="Proost S."/>
            <person name="Cook D.R."/>
            <person name="Meyers B.C."/>
            <person name="Spannagl M."/>
            <person name="Cheung F."/>
            <person name="De Mita S."/>
            <person name="Krishnakumar V."/>
            <person name="Gundlach H."/>
            <person name="Zhou S."/>
            <person name="Mudge J."/>
            <person name="Bharti A.K."/>
            <person name="Murray J.D."/>
            <person name="Naoumkina M.A."/>
            <person name="Rosen B."/>
            <person name="Silverstein K.A."/>
            <person name="Tang H."/>
            <person name="Rombauts S."/>
            <person name="Zhao P.X."/>
            <person name="Zhou P."/>
            <person name="Barbe V."/>
            <person name="Bardou P."/>
            <person name="Bechner M."/>
            <person name="Bellec A."/>
            <person name="Berger A."/>
            <person name="Berges H."/>
            <person name="Bidwell S."/>
            <person name="Bisseling T."/>
            <person name="Choisne N."/>
            <person name="Couloux A."/>
            <person name="Denny R."/>
            <person name="Deshpande S."/>
            <person name="Dai X."/>
            <person name="Doyle J.J."/>
            <person name="Dudez A.M."/>
            <person name="Farmer A.D."/>
            <person name="Fouteau S."/>
            <person name="Franken C."/>
            <person name="Gibelin C."/>
            <person name="Gish J."/>
            <person name="Goldstein S."/>
            <person name="Gonzalez A.J."/>
            <person name="Green P.J."/>
            <person name="Hallab A."/>
            <person name="Hartog M."/>
            <person name="Hua A."/>
            <person name="Humphray S.J."/>
            <person name="Jeong D.H."/>
            <person name="Jing Y."/>
            <person name="Jocker A."/>
            <person name="Kenton S.M."/>
            <person name="Kim D.J."/>
            <person name="Klee K."/>
            <person name="Lai H."/>
            <person name="Lang C."/>
            <person name="Lin S."/>
            <person name="Macmil S.L."/>
            <person name="Magdelenat G."/>
            <person name="Matthews L."/>
            <person name="McCorrison J."/>
            <person name="Monaghan E.L."/>
            <person name="Mun J.H."/>
            <person name="Najar F.Z."/>
            <person name="Nicholson C."/>
            <person name="Noirot C."/>
            <person name="O'Bleness M."/>
            <person name="Paule C.R."/>
            <person name="Poulain J."/>
            <person name="Prion F."/>
            <person name="Qin B."/>
            <person name="Qu C."/>
            <person name="Retzel E.F."/>
            <person name="Riddle C."/>
            <person name="Sallet E."/>
            <person name="Samain S."/>
            <person name="Samson N."/>
            <person name="Sanders I."/>
            <person name="Saurat O."/>
            <person name="Scarpelli C."/>
            <person name="Schiex T."/>
            <person name="Segurens B."/>
            <person name="Severin A.J."/>
            <person name="Sherrier D.J."/>
            <person name="Shi R."/>
            <person name="Sims S."/>
            <person name="Singer S.R."/>
            <person name="Sinharoy S."/>
            <person name="Sterck L."/>
            <person name="Viollet A."/>
            <person name="Wang B.B."/>
            <person name="Wang K."/>
            <person name="Wang M."/>
            <person name="Wang X."/>
            <person name="Warfsmann J."/>
            <person name="Weissenbach J."/>
            <person name="White D.D."/>
            <person name="White J.D."/>
            <person name="Wiley G.B."/>
            <person name="Wincker P."/>
            <person name="Xing Y."/>
            <person name="Yang L."/>
            <person name="Yao Z."/>
            <person name="Ying F."/>
            <person name="Zhai J."/>
            <person name="Zhou L."/>
            <person name="Zuber A."/>
            <person name="Denarie J."/>
            <person name="Dixon R.A."/>
            <person name="May G.D."/>
            <person name="Schwartz D.C."/>
            <person name="Rogers J."/>
            <person name="Quetier F."/>
            <person name="Town C.D."/>
            <person name="Roe B.A."/>
        </authorList>
    </citation>
    <scope>NUCLEOTIDE SEQUENCE [LARGE SCALE GENOMIC DNA]</scope>
    <source>
        <strain evidence="8">A17</strain>
        <strain evidence="9 10">cv. Jemalong A17</strain>
    </source>
</reference>
<evidence type="ECO:0000313" key="8">
    <source>
        <dbReference type="EMBL" id="KEH34457.1"/>
    </source>
</evidence>
<reference evidence="8 10" key="2">
    <citation type="journal article" date="2014" name="BMC Genomics">
        <title>An improved genome release (version Mt4.0) for the model legume Medicago truncatula.</title>
        <authorList>
            <person name="Tang H."/>
            <person name="Krishnakumar V."/>
            <person name="Bidwell S."/>
            <person name="Rosen B."/>
            <person name="Chan A."/>
            <person name="Zhou S."/>
            <person name="Gentzbittel L."/>
            <person name="Childs K.L."/>
            <person name="Yandell M."/>
            <person name="Gundlach H."/>
            <person name="Mayer K.F."/>
            <person name="Schwartz D.C."/>
            <person name="Town C.D."/>
        </authorList>
    </citation>
    <scope>GENOME REANNOTATION</scope>
    <source>
        <strain evidence="8">A17</strain>
        <strain evidence="9 10">cv. Jemalong A17</strain>
    </source>
</reference>
<evidence type="ECO:0000256" key="3">
    <source>
        <dbReference type="ARBA" id="ARBA00022821"/>
    </source>
</evidence>
<dbReference type="SUPFAM" id="SSF52540">
    <property type="entry name" value="P-loop containing nucleoside triphosphate hydrolases"/>
    <property type="match status" value="1"/>
</dbReference>
<dbReference type="PANTHER" id="PTHR33463:SF105">
    <property type="entry name" value="AND NB-ARC DOMAIN DISEASE RESISTANCE PROTEIN, PUTATIVE-RELATED"/>
    <property type="match status" value="1"/>
</dbReference>
<keyword evidence="2" id="KW-0547">Nucleotide-binding</keyword>
<evidence type="ECO:0000313" key="10">
    <source>
        <dbReference type="Proteomes" id="UP000002051"/>
    </source>
</evidence>
<name>A0A072UY19_MEDTR</name>
<dbReference type="Gene3D" id="1.10.8.430">
    <property type="entry name" value="Helical domain of apoptotic protease-activating factors"/>
    <property type="match status" value="1"/>
</dbReference>
<dbReference type="InterPro" id="IPR002182">
    <property type="entry name" value="NB-ARC"/>
</dbReference>
<feature type="domain" description="Disease resistance protein At4g27190-like leucine-rich repeats" evidence="7">
    <location>
        <begin position="1305"/>
        <end position="1422"/>
    </location>
</feature>
<evidence type="ECO:0000259" key="6">
    <source>
        <dbReference type="Pfam" id="PF00931"/>
    </source>
</evidence>
<accession>A0A072UY19</accession>
<evidence type="ECO:0000256" key="2">
    <source>
        <dbReference type="ARBA" id="ARBA00022741"/>
    </source>
</evidence>
<evidence type="ECO:0000313" key="9">
    <source>
        <dbReference type="EnsemblPlants" id="KEH34457"/>
    </source>
</evidence>
<keyword evidence="4" id="KW-0067">ATP-binding</keyword>
<dbReference type="PRINTS" id="PR00364">
    <property type="entry name" value="DISEASERSIST"/>
</dbReference>
<dbReference type="EnsemblPlants" id="KEH34457">
    <property type="protein sequence ID" value="KEH34457"/>
    <property type="gene ID" value="MTR_3g466750"/>
</dbReference>
<dbReference type="InterPro" id="IPR042197">
    <property type="entry name" value="Apaf_helical"/>
</dbReference>
<dbReference type="Pfam" id="PF23247">
    <property type="entry name" value="LRR_RPS2"/>
    <property type="match status" value="3"/>
</dbReference>
<dbReference type="InterPro" id="IPR050905">
    <property type="entry name" value="Plant_NBS-LRR"/>
</dbReference>
<dbReference type="HOGENOM" id="CLU_002035_0_0_1"/>
<keyword evidence="10" id="KW-1185">Reference proteome</keyword>
<keyword evidence="3" id="KW-0611">Plant defense</keyword>
<dbReference type="Pfam" id="PF00931">
    <property type="entry name" value="NB-ARC"/>
    <property type="match status" value="1"/>
</dbReference>
<evidence type="ECO:0000256" key="4">
    <source>
        <dbReference type="ARBA" id="ARBA00022840"/>
    </source>
</evidence>
<feature type="domain" description="NB-ARC" evidence="6">
    <location>
        <begin position="137"/>
        <end position="299"/>
    </location>
</feature>
<comment type="similarity">
    <text evidence="1">Belongs to the disease resistance NB-LRR family.</text>
</comment>
<dbReference type="InterPro" id="IPR027417">
    <property type="entry name" value="P-loop_NTPase"/>
</dbReference>
<sequence>MASFITDLAKTYVEKLINGAITESRKARLEVEKTTFKQCVDVATRRGEVVQGNALFWEEEAEKLIQEDTKTKQKCLFGFFPHCIWRYRRGKDLANKTGQIKKLIETRKELAIGLPARLPDVERYSSSHYISFESRESKYKELLDALKDCNNYITGLQGMGGTGKTTLAKEVGKELKKSKQFTHVIDTTVSFSPDIKKIQDDIAGSLGLNFFDCSESDRPKKLWSRLTNGEKILLILDDVWWGDINFDEIGIPHSDNHKGCRILITTRNVSVCNKLECSRTVQLELLSEKDAWTMFKRHAGLSEISNKYLLNKGRKIANECKGLPIAIAVIASSLKGEQRLEEWDGALNSLQKHMSMYGVDDQLVKIHKCLKFSYDNMKNDFAKRLFLLCSVFREDEVIPIERLIRLGIGAGLFGENYGSYEDARTEVVQSTNKLLDSCLLLQANKNSVKMHDLVRDAAQRISNKEVQTIKLDDKNQNAMVEREKNIKYLLCEGKLNDVFSYKLDGSRLEILIVVVYKDEDYHDVKINVLDSFFENNNGLRVFHLFYNYPSYYLGFSLPQSIQSLKNIRSLLFMYIDLGDISILGNLQSLETLELDQCIINELPHGITNLEKLRLLQLDLCGILRNNPFEVIKGCSSLEELYFTCSFNAFCREISFPNELRRFCISDVWRKLIDSSSNCVSFVDKIDIFLSETTLKYCMQEAEVLRLTRMEGGWRNIIPEIVPMDHGMNDLVELNLISISQLHCLIDTQHTDSQFPNVFSKLVVLDLWNLENLEELFNGPVSFDSLNNLEKLSIKNCEHLQSLFKCKLNLCNLKSVTLEGCPLLTSLFQPSTARCLVLLEVLEILECECLVNIIKDERKEEELSSVIVDDSIDRKSHGSMLPKLKVLTIENCPELEFIFSFPSAHDLPAVQSIRIRSCDKLKYIFGKNVPLGSLETMKLDGIPNLIDIFPECNHTMSTSIKGPSYTSGDASKPQAESGPMKCNIFSQTDIYCCGKKFGNKLRSTTSTNIPFVSQDQRQDNLMESNSYCLNIWERAQCLSRQSHILYNIKEIRLGYISKMKSVFILSTAPRMLLETLCISNCDELKHIIVDTGENDSGGNNLGNVFPKLKYLYIGDCEKLEYILGHYTHDHQNLLKIDLHLCSLESLSLCNLPSLVAICPKQCHITFPPLKNFELKNCSQVSTVKSISDFITHHSVTRFVDNTIIKELSVNVEHFISLKRLMVENNSKVESIFCLNEEKMNLGFEDIDLYIMPMMTFLFVGPKNSFFLQNLTRLKIMHCEKLKTVFSTSIVRCLPQLLFMRIEECKELKHIIEYDLENKNSSNFISTKTCFPKLKTLIVVKCNQLKYVFPMSICKELPELEVLIIREAELEEIFVSEKDDQKLEIPNLKLVVFVNLPSLCHVQGIQLQAVKHHLVQNCQKLVSASTADLGNDIYRFELCYDYELYMDLRLLFKHFRDMSKGHDTCNEYPSSEITEVEATSGHKLTSSQKEMEQPLETGHEFDENVPQKEMPSVATIPTDSEELMNEQCPLAETDASVKPSQENNGIELRVEEGTTSANAKIITPSLHSKSLSSSLGQLDTSKHKTTSQDDGDGRRVVASPLTAITKPLTTQDVDVKIWQETSKTKDDQVSLNDDAVIKVSSNIENQFPNDDEFRVSEPKPSPSNKLPKHLAFQTPSIPSEGNSSQIMEKSSSPSIVMSKLRQLVSENYLDYENLSLLTDFLVKHPSLLLKDTSLSNRYKGYAYGCLAELLQFLQTHSVFDVLGSSRSKFVKLLQDVRSFAFDKAWLDSLERRALFSDIQVSQNEFQKLLDSKQQVSKEVEVLRFKIDVLSQNVEDLKHQLTSSETVLKSIIQKEEQVLETRAALSAPLGY</sequence>
<protein>
    <submittedName>
        <fullName evidence="8">NB-ARC domain disease resistance protein</fullName>
    </submittedName>
</protein>
<feature type="domain" description="Disease resistance protein At4g27190-like leucine-rich repeats" evidence="7">
    <location>
        <begin position="1210"/>
        <end position="1304"/>
    </location>
</feature>
<dbReference type="Gene3D" id="3.80.10.10">
    <property type="entry name" value="Ribonuclease Inhibitor"/>
    <property type="match status" value="4"/>
</dbReference>
<dbReference type="EMBL" id="CM001219">
    <property type="protein sequence ID" value="KEH34457.1"/>
    <property type="molecule type" value="Genomic_DNA"/>
</dbReference>
<evidence type="ECO:0000256" key="5">
    <source>
        <dbReference type="SAM" id="MobiDB-lite"/>
    </source>
</evidence>
<dbReference type="GO" id="GO:0006952">
    <property type="term" value="P:defense response"/>
    <property type="evidence" value="ECO:0007669"/>
    <property type="project" value="UniProtKB-KW"/>
</dbReference>